<gene>
    <name evidence="2" type="ORF">QYF49_08715</name>
</gene>
<dbReference type="Gene3D" id="3.40.190.10">
    <property type="entry name" value="Periplasmic binding protein-like II"/>
    <property type="match status" value="1"/>
</dbReference>
<reference evidence="2" key="1">
    <citation type="submission" date="2023-06" db="EMBL/GenBank/DDBJ databases">
        <title>Draft Genome Sequences of Representative Paenibacillus Polymyxa, Bacillus cereus, Fictibacillus sp., and Brevibacillus agri Strains Isolated from Amazonian Dark Earth.</title>
        <authorList>
            <person name="Pellegrinetti T.A."/>
            <person name="Cunha I.C.M."/>
            <person name="Chaves M.G."/>
            <person name="Freitas A.S."/>
            <person name="Silva A.V.R."/>
            <person name="Tsai S.M."/>
            <person name="Mendes L.W."/>
        </authorList>
    </citation>
    <scope>NUCLEOTIDE SEQUENCE</scope>
    <source>
        <strain evidence="2">CENA-BCM004</strain>
    </source>
</reference>
<sequence length="87" mass="9825">MVCVVPRKWEHLFQLELVTLKEIAQHDLLLTRRISGQGMYDMILEQFEKNGHHPNVILDCPDISTILTLVSAGMGITIIPKSEIGEV</sequence>
<evidence type="ECO:0000313" key="3">
    <source>
        <dbReference type="Proteomes" id="UP001168694"/>
    </source>
</evidence>
<keyword evidence="3" id="KW-1185">Reference proteome</keyword>
<organism evidence="2 3">
    <name type="scientific">Fictibacillus terranigra</name>
    <dbReference type="NCBI Taxonomy" id="3058424"/>
    <lineage>
        <taxon>Bacteria</taxon>
        <taxon>Bacillati</taxon>
        <taxon>Bacillota</taxon>
        <taxon>Bacilli</taxon>
        <taxon>Bacillales</taxon>
        <taxon>Fictibacillaceae</taxon>
        <taxon>Fictibacillus</taxon>
    </lineage>
</organism>
<dbReference type="SUPFAM" id="SSF53850">
    <property type="entry name" value="Periplasmic binding protein-like II"/>
    <property type="match status" value="1"/>
</dbReference>
<feature type="domain" description="LysR substrate-binding" evidence="1">
    <location>
        <begin position="1"/>
        <end position="83"/>
    </location>
</feature>
<dbReference type="RefSeq" id="WP_290399238.1">
    <property type="nucleotide sequence ID" value="NZ_JAUHLN010000002.1"/>
</dbReference>
<evidence type="ECO:0000313" key="2">
    <source>
        <dbReference type="EMBL" id="MDN4073093.1"/>
    </source>
</evidence>
<evidence type="ECO:0000259" key="1">
    <source>
        <dbReference type="Pfam" id="PF03466"/>
    </source>
</evidence>
<protein>
    <submittedName>
        <fullName evidence="2">LysR substrate-binding domain-containing protein</fullName>
    </submittedName>
</protein>
<accession>A0ABT8E5C1</accession>
<dbReference type="EMBL" id="JAUHLN010000002">
    <property type="protein sequence ID" value="MDN4073093.1"/>
    <property type="molecule type" value="Genomic_DNA"/>
</dbReference>
<proteinExistence type="predicted"/>
<dbReference type="Proteomes" id="UP001168694">
    <property type="component" value="Unassembled WGS sequence"/>
</dbReference>
<dbReference type="InterPro" id="IPR005119">
    <property type="entry name" value="LysR_subst-bd"/>
</dbReference>
<dbReference type="Pfam" id="PF03466">
    <property type="entry name" value="LysR_substrate"/>
    <property type="match status" value="1"/>
</dbReference>
<comment type="caution">
    <text evidence="2">The sequence shown here is derived from an EMBL/GenBank/DDBJ whole genome shotgun (WGS) entry which is preliminary data.</text>
</comment>
<name>A0ABT8E5C1_9BACL</name>